<comment type="similarity">
    <text evidence="1">Belongs to the SNAP-25 family.</text>
</comment>
<evidence type="ECO:0000256" key="1">
    <source>
        <dbReference type="ARBA" id="ARBA00009480"/>
    </source>
</evidence>
<dbReference type="GO" id="GO:0005484">
    <property type="term" value="F:SNAP receptor activity"/>
    <property type="evidence" value="ECO:0007669"/>
    <property type="project" value="TreeGrafter"/>
</dbReference>
<dbReference type="GO" id="GO:0019905">
    <property type="term" value="F:syntaxin binding"/>
    <property type="evidence" value="ECO:0007669"/>
    <property type="project" value="TreeGrafter"/>
</dbReference>
<evidence type="ECO:0000313" key="5">
    <source>
        <dbReference type="Proteomes" id="UP000193719"/>
    </source>
</evidence>
<feature type="domain" description="T-SNARE coiled-coil homology" evidence="3">
    <location>
        <begin position="213"/>
        <end position="281"/>
    </location>
</feature>
<feature type="domain" description="T-SNARE coiled-coil homology" evidence="3">
    <location>
        <begin position="55"/>
        <end position="122"/>
    </location>
</feature>
<evidence type="ECO:0000313" key="4">
    <source>
        <dbReference type="EMBL" id="ORX59847.1"/>
    </source>
</evidence>
<feature type="compositionally biased region" description="Basic and acidic residues" evidence="2">
    <location>
        <begin position="144"/>
        <end position="162"/>
    </location>
</feature>
<dbReference type="Proteomes" id="UP000193719">
    <property type="component" value="Unassembled WGS sequence"/>
</dbReference>
<dbReference type="GO" id="GO:0006906">
    <property type="term" value="P:vesicle fusion"/>
    <property type="evidence" value="ECO:0007669"/>
    <property type="project" value="TreeGrafter"/>
</dbReference>
<dbReference type="GO" id="GO:0006887">
    <property type="term" value="P:exocytosis"/>
    <property type="evidence" value="ECO:0007669"/>
    <property type="project" value="TreeGrafter"/>
</dbReference>
<dbReference type="SMART" id="SM00397">
    <property type="entry name" value="t_SNARE"/>
    <property type="match status" value="2"/>
</dbReference>
<comment type="caution">
    <text evidence="4">The sequence shown here is derived from an EMBL/GenBank/DDBJ whole genome shotgun (WGS) entry which is preliminary data.</text>
</comment>
<evidence type="ECO:0000256" key="2">
    <source>
        <dbReference type="SAM" id="MobiDB-lite"/>
    </source>
</evidence>
<dbReference type="Gene3D" id="1.20.5.110">
    <property type="match status" value="2"/>
</dbReference>
<reference evidence="4 5" key="1">
    <citation type="submission" date="2016-08" db="EMBL/GenBank/DDBJ databases">
        <title>Genomes of anaerobic fungi encode conserved fungal cellulosomes for biomass hydrolysis.</title>
        <authorList>
            <consortium name="DOE Joint Genome Institute"/>
            <person name="Haitjema C.H."/>
            <person name="Gilmore S.P."/>
            <person name="Henske J.K."/>
            <person name="Solomon K.V."/>
            <person name="De Groot R."/>
            <person name="Kuo A."/>
            <person name="Mondo S.J."/>
            <person name="Salamov A.A."/>
            <person name="Labutti K."/>
            <person name="Zhao Z."/>
            <person name="Chiniquy J."/>
            <person name="Barry K."/>
            <person name="Brewer H.M."/>
            <person name="Purvine S.O."/>
            <person name="Wright A.T."/>
            <person name="Boxma B."/>
            <person name="Van Alen T."/>
            <person name="Hackstein J.H."/>
            <person name="Baker S.E."/>
            <person name="Grigoriev I.V."/>
            <person name="O'Malley M.A."/>
        </authorList>
    </citation>
    <scope>NUCLEOTIDE SEQUENCE [LARGE SCALE GENOMIC DNA]</scope>
    <source>
        <strain evidence="5">finn</strain>
    </source>
</reference>
<organism evidence="4 5">
    <name type="scientific">Piromyces finnis</name>
    <dbReference type="NCBI Taxonomy" id="1754191"/>
    <lineage>
        <taxon>Eukaryota</taxon>
        <taxon>Fungi</taxon>
        <taxon>Fungi incertae sedis</taxon>
        <taxon>Chytridiomycota</taxon>
        <taxon>Chytridiomycota incertae sedis</taxon>
        <taxon>Neocallimastigomycetes</taxon>
        <taxon>Neocallimastigales</taxon>
        <taxon>Neocallimastigaceae</taxon>
        <taxon>Piromyces</taxon>
    </lineage>
</organism>
<sequence length="282" mass="32933">MSSRYVPKSRRNQNPTNDNNGYGGNDNWNYGNRNNNYDNYNQNQFRNPEEESRYYQEQTDSVMNDTLATSRNILKKLDQTEQIGVQNMNLLAESDERLHNIHAKAKNINDKTDRANQHATELKKYNRAFFLPVFNFTSKKRKEKKEQKLNDKMKRREEEAIDRSAQNRQRIEQELQYAQNYNGGPINTDDGKKRKGKKGDQTPPQSAQGRLYSYNRDHAAAQEIEENLDKASIGVQRLKLMALSMNKTIDQQNEFISNELAPAVETANSKINYANRRIEKFK</sequence>
<dbReference type="SUPFAM" id="SSF58038">
    <property type="entry name" value="SNARE fusion complex"/>
    <property type="match status" value="2"/>
</dbReference>
<dbReference type="OrthoDB" id="18679at2759"/>
<feature type="region of interest" description="Disordered" evidence="2">
    <location>
        <begin position="1"/>
        <end position="49"/>
    </location>
</feature>
<dbReference type="InterPro" id="IPR000727">
    <property type="entry name" value="T_SNARE_dom"/>
</dbReference>
<gene>
    <name evidence="4" type="ORF">BCR36DRAFT_401454</name>
</gene>
<feature type="region of interest" description="Disordered" evidence="2">
    <location>
        <begin position="140"/>
        <end position="211"/>
    </location>
</feature>
<dbReference type="PANTHER" id="PTHR19305:SF9">
    <property type="entry name" value="SYNAPTOSOMAL-ASSOCIATED PROTEIN 29"/>
    <property type="match status" value="1"/>
</dbReference>
<name>A0A1Y1VLP0_9FUNG</name>
<dbReference type="GO" id="GO:0031201">
    <property type="term" value="C:SNARE complex"/>
    <property type="evidence" value="ECO:0007669"/>
    <property type="project" value="TreeGrafter"/>
</dbReference>
<dbReference type="GO" id="GO:0005886">
    <property type="term" value="C:plasma membrane"/>
    <property type="evidence" value="ECO:0007669"/>
    <property type="project" value="TreeGrafter"/>
</dbReference>
<keyword evidence="5" id="KW-1185">Reference proteome</keyword>
<dbReference type="STRING" id="1754191.A0A1Y1VLP0"/>
<dbReference type="AlphaFoldDB" id="A0A1Y1VLP0"/>
<dbReference type="PANTHER" id="PTHR19305">
    <property type="entry name" value="SYNAPTOSOMAL ASSOCIATED PROTEIN"/>
    <property type="match status" value="1"/>
</dbReference>
<reference evidence="4 5" key="2">
    <citation type="submission" date="2016-08" db="EMBL/GenBank/DDBJ databases">
        <title>Pervasive Adenine N6-methylation of Active Genes in Fungi.</title>
        <authorList>
            <consortium name="DOE Joint Genome Institute"/>
            <person name="Mondo S.J."/>
            <person name="Dannebaum R.O."/>
            <person name="Kuo R.C."/>
            <person name="Labutti K."/>
            <person name="Haridas S."/>
            <person name="Kuo A."/>
            <person name="Salamov A."/>
            <person name="Ahrendt S.R."/>
            <person name="Lipzen A."/>
            <person name="Sullivan W."/>
            <person name="Andreopoulos W.B."/>
            <person name="Clum A."/>
            <person name="Lindquist E."/>
            <person name="Daum C."/>
            <person name="Ramamoorthy G.K."/>
            <person name="Gryganskyi A."/>
            <person name="Culley D."/>
            <person name="Magnuson J.K."/>
            <person name="James T.Y."/>
            <person name="O'Malley M.A."/>
            <person name="Stajich J.E."/>
            <person name="Spatafora J.W."/>
            <person name="Visel A."/>
            <person name="Grigoriev I.V."/>
        </authorList>
    </citation>
    <scope>NUCLEOTIDE SEQUENCE [LARGE SCALE GENOMIC DNA]</scope>
    <source>
        <strain evidence="5">finn</strain>
    </source>
</reference>
<dbReference type="EMBL" id="MCFH01000002">
    <property type="protein sequence ID" value="ORX59847.1"/>
    <property type="molecule type" value="Genomic_DNA"/>
</dbReference>
<accession>A0A1Y1VLP0</accession>
<evidence type="ECO:0000259" key="3">
    <source>
        <dbReference type="SMART" id="SM00397"/>
    </source>
</evidence>
<feature type="compositionally biased region" description="Low complexity" evidence="2">
    <location>
        <begin position="17"/>
        <end position="43"/>
    </location>
</feature>
<protein>
    <recommendedName>
        <fullName evidence="3">t-SNARE coiled-coil homology domain-containing protein</fullName>
    </recommendedName>
</protein>
<proteinExistence type="inferred from homology"/>